<comment type="caution">
    <text evidence="2">The sequence shown here is derived from an EMBL/GenBank/DDBJ whole genome shotgun (WGS) entry which is preliminary data.</text>
</comment>
<evidence type="ECO:0000313" key="3">
    <source>
        <dbReference type="Proteomes" id="UP001515683"/>
    </source>
</evidence>
<protein>
    <submittedName>
        <fullName evidence="2">Uncharacterized protein</fullName>
    </submittedName>
</protein>
<evidence type="ECO:0000256" key="1">
    <source>
        <dbReference type="SAM" id="MobiDB-lite"/>
    </source>
</evidence>
<evidence type="ECO:0000313" key="2">
    <source>
        <dbReference type="EMBL" id="NIF24376.1"/>
    </source>
</evidence>
<feature type="region of interest" description="Disordered" evidence="1">
    <location>
        <begin position="377"/>
        <end position="402"/>
    </location>
</feature>
<dbReference type="RefSeq" id="WP_167018260.1">
    <property type="nucleotide sequence ID" value="NZ_VWXF01000014.1"/>
</dbReference>
<dbReference type="Proteomes" id="UP001515683">
    <property type="component" value="Unassembled WGS sequence"/>
</dbReference>
<keyword evidence="3" id="KW-1185">Reference proteome</keyword>
<accession>A0ABX0RGF6</accession>
<dbReference type="EMBL" id="VWXF01000014">
    <property type="protein sequence ID" value="NIF24376.1"/>
    <property type="molecule type" value="Genomic_DNA"/>
</dbReference>
<proteinExistence type="predicted"/>
<name>A0ABX0RGF6_9GAMM</name>
<feature type="compositionally biased region" description="Polar residues" evidence="1">
    <location>
        <begin position="381"/>
        <end position="392"/>
    </location>
</feature>
<feature type="region of interest" description="Disordered" evidence="1">
    <location>
        <begin position="134"/>
        <end position="158"/>
    </location>
</feature>
<feature type="compositionally biased region" description="Polar residues" evidence="1">
    <location>
        <begin position="145"/>
        <end position="158"/>
    </location>
</feature>
<organism evidence="2 3">
    <name type="scientific">Candidatus Pantoea multigeneris</name>
    <dbReference type="NCBI Taxonomy" id="2608357"/>
    <lineage>
        <taxon>Bacteria</taxon>
        <taxon>Pseudomonadati</taxon>
        <taxon>Pseudomonadota</taxon>
        <taxon>Gammaproteobacteria</taxon>
        <taxon>Enterobacterales</taxon>
        <taxon>Erwiniaceae</taxon>
        <taxon>Pantoea</taxon>
    </lineage>
</organism>
<reference evidence="2 3" key="1">
    <citation type="journal article" date="2019" name="bioRxiv">
        <title>Bacteria contribute to plant secondary compound degradation in a generalist herbivore system.</title>
        <authorList>
            <person name="Francoeur C.B."/>
            <person name="Khadempour L."/>
            <person name="Moreira-Soto R.D."/>
            <person name="Gotting K."/>
            <person name="Book A.J."/>
            <person name="Pinto-Tomas A.A."/>
            <person name="Keefover-Ring K."/>
            <person name="Currie C.R."/>
        </authorList>
    </citation>
    <scope>NUCLEOTIDE SEQUENCE [LARGE SCALE GENOMIC DNA]</scope>
    <source>
        <strain evidence="2">Acro-835</strain>
    </source>
</reference>
<gene>
    <name evidence="2" type="ORF">F3J40_22650</name>
</gene>
<sequence>MLQSLNALERAYSSTAQAALSTATAQALLPYVAEFMLSYLPTTIAESVAMIGRGAQAGLGMMPGLEGPGFVFFTALLAAYCYRNRRLPEPASFMGRIIIKLPGFTDLANSVLSKLSLLAPPGISLRNMWLGGANSTESSTDESVEPSSATQSTTEPLPTSNATITLAIEEITRDEHRNILLEASDGVTHKQIANVNRTDKSVMTHEEKWNEPNDIAQKRLNFFYHNKQSANKNPLLDNPLSSGNRKNSLVGSGVNNLFTNRMKKEKRYYGLYIELIEDALLDKKNSHIADESNSEGVEGKYYARYTTFTSDSEGKYLQGVQRFEEEINKEQYGDHHAVLSSNLNEEEKIAYFNNRPVEDKRLKAALSTILKNADRHEISSMELSSPQRSGSESRIPDSVEKEKPSAGIVNTILTSLLAIKFSSSESVMGKIIAPFILIAGNVNNKIEGRPIEPERLSLLKENSLSESINLPQKEQVSNGDILIINKKVSRKEAIDNAFEYEKYTKVIFTDLRKIAHSASYAASIDNNVETFLFLDILHESLSLKLKNYKIDPDKKIHVPAIEKIIEQLRARINNHSYKAESYNTNPFKPLKYTMQQRAILDVAIAYATSEIKKSADQSYNNMFGRELMSASVESSEEESDKSNRDNIIEKISEIHDEIDNILFEQDRDNEGKAVSISSLLTQEIPLQSLLKEVSSKNEEITPQLLRRDWDVHTFPDEIIDIENLITAIEKWQSSFLENRNSILDNNVYEETISIISKEILDIVSNDKIEKTKSLNAIKSRNRKKIRDHQKELLVAWFHDDKYETSDIEEKIRKIQIENLFVSFVENKNKDYKKLITKINLKMLTPDTGESELWSIQQAKYFALKFERKNTPFTLSHDDAVKKFNEITNKPSNRGQELMQTSAIVWYLRRHSEKLKHSKKSLKRGFIALSAEKEFYSALKKISNEREEKSEYSSISNIANSNVFLEQDPNENSSPINKMFVQILDAITGKTTRTYNVKKGDETITYEAKDGKTAFYDQFIRYKKESLGKEKEALSEHAFHRSSVTLLENNSPVTESYSYKIQIHNHRNKVFKSIYDKPDGYISFAKIESGKWFVISTVGMNILIKPLPGPPPIKGDQDFNMHKNSISAFIDELWDDKPIHSPQAGDNFESAQGMTYHYEYKFKYDTKKRDHSTLSSFTQREVEKLLLDMVEVYKNTLRDTEWWEYMSAMLPGFELLQRLSHDADYSPKLSEYAFEVLELAFMLASLGISVSSLSKKAVIAISSAFMKAKAKGIAGKALIKIVLTEAAAQIRKFDLSLAKLMARISLYYISPLPFLDDAAIFGVRKIMKSPNKMLLGKAINPASFRTTGKKMLRVENATPNNQPAKVFDPKNYQGVDFTNLPPAERKARLLEAYDPSRSQWDGGRNIDRALPEAKKFDLMEAESELLDTTRIFDANGDDTLKGGIVALGKKHALHLNDNDLIDAYKVLTDNNDDTLDLLKNLRTKYENSPDEVKKFFMDEFRLNDEDATLCADNFFNAMDKTQDVVEYTKAVNLENVWLSNTDNYQGFTVGGDPMKRIMINYKSLNDGKMKRTMLHESSHHGARTGDYFYHADVTPGTGYSDIPGSIRKSLHKGLAGDDIGVALFKRTEDPSQAKYLNSIENELGPDVITRNGETVILNTEAFDAEMAKQLGIKNNKQLPFDERMAAENRLRAVRDTMADVLTDGEQSVSFILKSNADTLAFTVQAMAQRFFPSHNIIKRSIGVPQDQNSDKSMMHLWIYLSARLAKKQ</sequence>